<keyword evidence="13" id="KW-0675">Receptor</keyword>
<reference evidence="13" key="1">
    <citation type="submission" date="2022-04" db="EMBL/GenBank/DDBJ databases">
        <title>Alcanivorax sp. CY1518 draft genome sequence.</title>
        <authorList>
            <person name="Zhao G."/>
            <person name="An M."/>
        </authorList>
    </citation>
    <scope>NUCLEOTIDE SEQUENCE</scope>
    <source>
        <strain evidence="13">CY1518</strain>
    </source>
</reference>
<sequence>MFTPAAPFPFRPVAAFALAATVISTPAQAEAPGQLQPVHVSASRTGEQTARLPAGSVVLTQDDIARLPARDLAEVLDTVGGLHATRYYGLGDSRVAVGMLGFGENATANTLVLLNGRRLNDVDLTGVDFSAIPLAMIERIEVIPGSGAVLYGNGASAGIINIITRENPDTGGGISVTGGSFDTRIGDAWGAASNSRSSILGSVRAHNSDGYRDNNRMQQRSAFADLRHRLDDTTFYLTAQADTQKLGIPGGRLVRPGVTNEFRDDPEGTATPLDWAEQDGVYVMPGVVIHTEAVNIHLEAGARRKRQEYYYDFSGAPHYGETEITGMSLTPRLTGTVQTGPVRHDWTAGWELYHSDYESDTADSPANIGNPTGTKDIEQRMEAWYAQSTSQLTDTLHLTAGLRTEKLTQQTEETSQFGNGAERTSDRYEIYEAGLTYFPAPTLALFVSGARNARVATVDELSPAFGLGTLRPQTGKLYTTGLRWQEGPQRSALTYFRGRYENEIIYDPGAGPSGGNVNLDDDTRRDGFTLNSQWALDDGLWLTFNATLQQARFVNGPYARNDVPGVPRRSGYLQFDWRALDWLQLSVAQRYVGKRYIGNDLANNFGERLRSYRWTDLSATARYQQFYLRAAVHNLQDRNVTDIAFLDPTGASYTTYPLPGRHYMVAVGAEF</sequence>
<evidence type="ECO:0000259" key="11">
    <source>
        <dbReference type="Pfam" id="PF00593"/>
    </source>
</evidence>
<comment type="similarity">
    <text evidence="8 9">Belongs to the TonB-dependent receptor family.</text>
</comment>
<dbReference type="SUPFAM" id="SSF56935">
    <property type="entry name" value="Porins"/>
    <property type="match status" value="1"/>
</dbReference>
<evidence type="ECO:0000256" key="2">
    <source>
        <dbReference type="ARBA" id="ARBA00022448"/>
    </source>
</evidence>
<keyword evidence="10" id="KW-0732">Signal</keyword>
<dbReference type="PROSITE" id="PS52016">
    <property type="entry name" value="TONB_DEPENDENT_REC_3"/>
    <property type="match status" value="1"/>
</dbReference>
<keyword evidence="6 8" id="KW-0472">Membrane</keyword>
<name>A0ABT0E949_9GAMM</name>
<evidence type="ECO:0000256" key="7">
    <source>
        <dbReference type="ARBA" id="ARBA00023237"/>
    </source>
</evidence>
<comment type="caution">
    <text evidence="13">The sequence shown here is derived from an EMBL/GenBank/DDBJ whole genome shotgun (WGS) entry which is preliminary data.</text>
</comment>
<dbReference type="Gene3D" id="2.40.170.20">
    <property type="entry name" value="TonB-dependent receptor, beta-barrel domain"/>
    <property type="match status" value="1"/>
</dbReference>
<evidence type="ECO:0000313" key="14">
    <source>
        <dbReference type="Proteomes" id="UP001165524"/>
    </source>
</evidence>
<protein>
    <submittedName>
        <fullName evidence="13">TonB-dependent receptor</fullName>
    </submittedName>
</protein>
<accession>A0ABT0E949</accession>
<dbReference type="PANTHER" id="PTHR30069">
    <property type="entry name" value="TONB-DEPENDENT OUTER MEMBRANE RECEPTOR"/>
    <property type="match status" value="1"/>
</dbReference>
<evidence type="ECO:0000256" key="10">
    <source>
        <dbReference type="SAM" id="SignalP"/>
    </source>
</evidence>
<keyword evidence="7 8" id="KW-0998">Cell outer membrane</keyword>
<dbReference type="Pfam" id="PF07715">
    <property type="entry name" value="Plug"/>
    <property type="match status" value="1"/>
</dbReference>
<dbReference type="Gene3D" id="2.170.130.10">
    <property type="entry name" value="TonB-dependent receptor, plug domain"/>
    <property type="match status" value="1"/>
</dbReference>
<gene>
    <name evidence="13" type="ORF">MU846_10655</name>
</gene>
<feature type="signal peptide" evidence="10">
    <location>
        <begin position="1"/>
        <end position="29"/>
    </location>
</feature>
<evidence type="ECO:0000256" key="8">
    <source>
        <dbReference type="PROSITE-ProRule" id="PRU01360"/>
    </source>
</evidence>
<feature type="domain" description="TonB-dependent receptor plug" evidence="12">
    <location>
        <begin position="53"/>
        <end position="159"/>
    </location>
</feature>
<dbReference type="EMBL" id="JALKII010000007">
    <property type="protein sequence ID" value="MCK0538169.1"/>
    <property type="molecule type" value="Genomic_DNA"/>
</dbReference>
<keyword evidence="3 8" id="KW-1134">Transmembrane beta strand</keyword>
<proteinExistence type="inferred from homology"/>
<dbReference type="PANTHER" id="PTHR30069:SF27">
    <property type="entry name" value="BLL4766 PROTEIN"/>
    <property type="match status" value="1"/>
</dbReference>
<organism evidence="13 14">
    <name type="scientific">Alcanivorax quisquiliarum</name>
    <dbReference type="NCBI Taxonomy" id="2933565"/>
    <lineage>
        <taxon>Bacteria</taxon>
        <taxon>Pseudomonadati</taxon>
        <taxon>Pseudomonadota</taxon>
        <taxon>Gammaproteobacteria</taxon>
        <taxon>Oceanospirillales</taxon>
        <taxon>Alcanivoracaceae</taxon>
        <taxon>Alcanivorax</taxon>
    </lineage>
</organism>
<dbReference type="InterPro" id="IPR039426">
    <property type="entry name" value="TonB-dep_rcpt-like"/>
</dbReference>
<dbReference type="InterPro" id="IPR000531">
    <property type="entry name" value="Beta-barrel_TonB"/>
</dbReference>
<feature type="domain" description="TonB-dependent receptor-like beta-barrel" evidence="11">
    <location>
        <begin position="175"/>
        <end position="635"/>
    </location>
</feature>
<keyword evidence="4 8" id="KW-0812">Transmembrane</keyword>
<evidence type="ECO:0000256" key="4">
    <source>
        <dbReference type="ARBA" id="ARBA00022692"/>
    </source>
</evidence>
<dbReference type="InterPro" id="IPR036942">
    <property type="entry name" value="Beta-barrel_TonB_sf"/>
</dbReference>
<dbReference type="Proteomes" id="UP001165524">
    <property type="component" value="Unassembled WGS sequence"/>
</dbReference>
<evidence type="ECO:0000256" key="1">
    <source>
        <dbReference type="ARBA" id="ARBA00004571"/>
    </source>
</evidence>
<evidence type="ECO:0000259" key="12">
    <source>
        <dbReference type="Pfam" id="PF07715"/>
    </source>
</evidence>
<evidence type="ECO:0000256" key="5">
    <source>
        <dbReference type="ARBA" id="ARBA00023077"/>
    </source>
</evidence>
<keyword evidence="2 8" id="KW-0813">Transport</keyword>
<evidence type="ECO:0000313" key="13">
    <source>
        <dbReference type="EMBL" id="MCK0538169.1"/>
    </source>
</evidence>
<dbReference type="CDD" id="cd01347">
    <property type="entry name" value="ligand_gated_channel"/>
    <property type="match status" value="1"/>
</dbReference>
<comment type="subcellular location">
    <subcellularLocation>
        <location evidence="1 8">Cell outer membrane</location>
        <topology evidence="1 8">Multi-pass membrane protein</topology>
    </subcellularLocation>
</comment>
<evidence type="ECO:0000256" key="6">
    <source>
        <dbReference type="ARBA" id="ARBA00023136"/>
    </source>
</evidence>
<dbReference type="RefSeq" id="WP_246952538.1">
    <property type="nucleotide sequence ID" value="NZ_JALKII010000007.1"/>
</dbReference>
<keyword evidence="5 9" id="KW-0798">TonB box</keyword>
<dbReference type="InterPro" id="IPR012910">
    <property type="entry name" value="Plug_dom"/>
</dbReference>
<feature type="chain" id="PRO_5046545935" evidence="10">
    <location>
        <begin position="30"/>
        <end position="671"/>
    </location>
</feature>
<evidence type="ECO:0000256" key="3">
    <source>
        <dbReference type="ARBA" id="ARBA00022452"/>
    </source>
</evidence>
<keyword evidence="14" id="KW-1185">Reference proteome</keyword>
<dbReference type="InterPro" id="IPR037066">
    <property type="entry name" value="Plug_dom_sf"/>
</dbReference>
<dbReference type="Pfam" id="PF00593">
    <property type="entry name" value="TonB_dep_Rec_b-barrel"/>
    <property type="match status" value="1"/>
</dbReference>
<evidence type="ECO:0000256" key="9">
    <source>
        <dbReference type="RuleBase" id="RU003357"/>
    </source>
</evidence>